<name>A0A1L9V9L5_ASPGL</name>
<dbReference type="GeneID" id="34460070"/>
<gene>
    <name evidence="1" type="ORF">ASPGLDRAFT_28981</name>
</gene>
<accession>A0A1L9V9L5</accession>
<dbReference type="Proteomes" id="UP000184300">
    <property type="component" value="Unassembled WGS sequence"/>
</dbReference>
<evidence type="ECO:0000313" key="1">
    <source>
        <dbReference type="EMBL" id="OJJ80621.1"/>
    </source>
</evidence>
<dbReference type="EMBL" id="KV878910">
    <property type="protein sequence ID" value="OJJ80621.1"/>
    <property type="molecule type" value="Genomic_DNA"/>
</dbReference>
<evidence type="ECO:0000313" key="2">
    <source>
        <dbReference type="Proteomes" id="UP000184300"/>
    </source>
</evidence>
<dbReference type="VEuPathDB" id="FungiDB:ASPGLDRAFT_28981"/>
<organism evidence="1 2">
    <name type="scientific">Aspergillus glaucus CBS 516.65</name>
    <dbReference type="NCBI Taxonomy" id="1160497"/>
    <lineage>
        <taxon>Eukaryota</taxon>
        <taxon>Fungi</taxon>
        <taxon>Dikarya</taxon>
        <taxon>Ascomycota</taxon>
        <taxon>Pezizomycotina</taxon>
        <taxon>Eurotiomycetes</taxon>
        <taxon>Eurotiomycetidae</taxon>
        <taxon>Eurotiales</taxon>
        <taxon>Aspergillaceae</taxon>
        <taxon>Aspergillus</taxon>
        <taxon>Aspergillus subgen. Aspergillus</taxon>
    </lineage>
</organism>
<keyword evidence="2" id="KW-1185">Reference proteome</keyword>
<reference evidence="2" key="1">
    <citation type="journal article" date="2017" name="Genome Biol.">
        <title>Comparative genomics reveals high biological diversity and specific adaptations in the industrially and medically important fungal genus Aspergillus.</title>
        <authorList>
            <person name="de Vries R.P."/>
            <person name="Riley R."/>
            <person name="Wiebenga A."/>
            <person name="Aguilar-Osorio G."/>
            <person name="Amillis S."/>
            <person name="Uchima C.A."/>
            <person name="Anderluh G."/>
            <person name="Asadollahi M."/>
            <person name="Askin M."/>
            <person name="Barry K."/>
            <person name="Battaglia E."/>
            <person name="Bayram O."/>
            <person name="Benocci T."/>
            <person name="Braus-Stromeyer S.A."/>
            <person name="Caldana C."/>
            <person name="Canovas D."/>
            <person name="Cerqueira G.C."/>
            <person name="Chen F."/>
            <person name="Chen W."/>
            <person name="Choi C."/>
            <person name="Clum A."/>
            <person name="Dos Santos R.A."/>
            <person name="Damasio A.R."/>
            <person name="Diallinas G."/>
            <person name="Emri T."/>
            <person name="Fekete E."/>
            <person name="Flipphi M."/>
            <person name="Freyberg S."/>
            <person name="Gallo A."/>
            <person name="Gournas C."/>
            <person name="Habgood R."/>
            <person name="Hainaut M."/>
            <person name="Harispe M.L."/>
            <person name="Henrissat B."/>
            <person name="Hilden K.S."/>
            <person name="Hope R."/>
            <person name="Hossain A."/>
            <person name="Karabika E."/>
            <person name="Karaffa L."/>
            <person name="Karanyi Z."/>
            <person name="Krasevec N."/>
            <person name="Kuo A."/>
            <person name="Kusch H."/>
            <person name="LaButti K."/>
            <person name="Lagendijk E.L."/>
            <person name="Lapidus A."/>
            <person name="Levasseur A."/>
            <person name="Lindquist E."/>
            <person name="Lipzen A."/>
            <person name="Logrieco A.F."/>
            <person name="MacCabe A."/>
            <person name="Maekelae M.R."/>
            <person name="Malavazi I."/>
            <person name="Melin P."/>
            <person name="Meyer V."/>
            <person name="Mielnichuk N."/>
            <person name="Miskei M."/>
            <person name="Molnar A.P."/>
            <person name="Mule G."/>
            <person name="Ngan C.Y."/>
            <person name="Orejas M."/>
            <person name="Orosz E."/>
            <person name="Ouedraogo J.P."/>
            <person name="Overkamp K.M."/>
            <person name="Park H.-S."/>
            <person name="Perrone G."/>
            <person name="Piumi F."/>
            <person name="Punt P.J."/>
            <person name="Ram A.F."/>
            <person name="Ramon A."/>
            <person name="Rauscher S."/>
            <person name="Record E."/>
            <person name="Riano-Pachon D.M."/>
            <person name="Robert V."/>
            <person name="Roehrig J."/>
            <person name="Ruller R."/>
            <person name="Salamov A."/>
            <person name="Salih N.S."/>
            <person name="Samson R.A."/>
            <person name="Sandor E."/>
            <person name="Sanguinetti M."/>
            <person name="Schuetze T."/>
            <person name="Sepcic K."/>
            <person name="Shelest E."/>
            <person name="Sherlock G."/>
            <person name="Sophianopoulou V."/>
            <person name="Squina F.M."/>
            <person name="Sun H."/>
            <person name="Susca A."/>
            <person name="Todd R.B."/>
            <person name="Tsang A."/>
            <person name="Unkles S.E."/>
            <person name="van de Wiele N."/>
            <person name="van Rossen-Uffink D."/>
            <person name="Oliveira J.V."/>
            <person name="Vesth T.C."/>
            <person name="Visser J."/>
            <person name="Yu J.-H."/>
            <person name="Zhou M."/>
            <person name="Andersen M.R."/>
            <person name="Archer D.B."/>
            <person name="Baker S.E."/>
            <person name="Benoit I."/>
            <person name="Brakhage A.A."/>
            <person name="Braus G.H."/>
            <person name="Fischer R."/>
            <person name="Frisvad J.C."/>
            <person name="Goldman G.H."/>
            <person name="Houbraken J."/>
            <person name="Oakley B."/>
            <person name="Pocsi I."/>
            <person name="Scazzocchio C."/>
            <person name="Seiboth B."/>
            <person name="vanKuyk P.A."/>
            <person name="Wortman J."/>
            <person name="Dyer P.S."/>
            <person name="Grigoriev I.V."/>
        </authorList>
    </citation>
    <scope>NUCLEOTIDE SEQUENCE [LARGE SCALE GENOMIC DNA]</scope>
    <source>
        <strain evidence="2">CBS 516.65</strain>
    </source>
</reference>
<protein>
    <submittedName>
        <fullName evidence="1">Uncharacterized protein</fullName>
    </submittedName>
</protein>
<proteinExistence type="predicted"/>
<dbReference type="OrthoDB" id="10416477at2759"/>
<sequence length="179" mass="21545">MNPFDELLKFHEATRKEIYELEANVEKCNIDHMLLKYDSDKIVQDLRFTEAFLRDSYRDEDGKELLRNAEFKADIVADANIYVSGFRKDREKFTSLYNQDPETVLQYHQKGLRYVIRLLEYHANLRLHRRYITPEVEEQHFTFIRLLLLSGFLSDKELELPIKEHSYGYWTAVRDTMGW</sequence>
<dbReference type="RefSeq" id="XP_022397319.1">
    <property type="nucleotide sequence ID" value="XM_022543809.1"/>
</dbReference>
<dbReference type="AlphaFoldDB" id="A0A1L9V9L5"/>